<evidence type="ECO:0000313" key="3">
    <source>
        <dbReference type="EMBL" id="ESO88995.1"/>
    </source>
</evidence>
<organism evidence="3 4">
    <name type="scientific">Lottia gigantea</name>
    <name type="common">Giant owl limpet</name>
    <dbReference type="NCBI Taxonomy" id="225164"/>
    <lineage>
        <taxon>Eukaryota</taxon>
        <taxon>Metazoa</taxon>
        <taxon>Spiralia</taxon>
        <taxon>Lophotrochozoa</taxon>
        <taxon>Mollusca</taxon>
        <taxon>Gastropoda</taxon>
        <taxon>Patellogastropoda</taxon>
        <taxon>Lottioidea</taxon>
        <taxon>Lottiidae</taxon>
        <taxon>Lottia</taxon>
    </lineage>
</organism>
<dbReference type="Gene3D" id="2.60.40.10">
    <property type="entry name" value="Immunoglobulins"/>
    <property type="match status" value="1"/>
</dbReference>
<gene>
    <name evidence="3" type="ORF">LOTGIDRAFT_106471</name>
</gene>
<dbReference type="OMA" id="QIAHIIY"/>
<dbReference type="PROSITE" id="PS50297">
    <property type="entry name" value="ANK_REP_REGION"/>
    <property type="match status" value="3"/>
</dbReference>
<dbReference type="GO" id="GO:0000981">
    <property type="term" value="F:DNA-binding transcription factor activity, RNA polymerase II-specific"/>
    <property type="evidence" value="ECO:0007669"/>
    <property type="project" value="TreeGrafter"/>
</dbReference>
<dbReference type="SMART" id="SM00248">
    <property type="entry name" value="ANK"/>
    <property type="match status" value="5"/>
</dbReference>
<dbReference type="PROSITE" id="PS01204">
    <property type="entry name" value="REL_1"/>
    <property type="match status" value="1"/>
</dbReference>
<feature type="domain" description="RHD" evidence="2">
    <location>
        <begin position="2"/>
        <end position="189"/>
    </location>
</feature>
<dbReference type="GO" id="GO:0000978">
    <property type="term" value="F:RNA polymerase II cis-regulatory region sequence-specific DNA binding"/>
    <property type="evidence" value="ECO:0007669"/>
    <property type="project" value="TreeGrafter"/>
</dbReference>
<evidence type="ECO:0000256" key="1">
    <source>
        <dbReference type="PROSITE-ProRule" id="PRU00023"/>
    </source>
</evidence>
<evidence type="ECO:0000313" key="4">
    <source>
        <dbReference type="Proteomes" id="UP000030746"/>
    </source>
</evidence>
<dbReference type="Pfam" id="PF16179">
    <property type="entry name" value="RHD_dimer"/>
    <property type="match status" value="1"/>
</dbReference>
<feature type="repeat" description="ANK" evidence="1">
    <location>
        <begin position="494"/>
        <end position="519"/>
    </location>
</feature>
<dbReference type="SUPFAM" id="SSF48403">
    <property type="entry name" value="Ankyrin repeat"/>
    <property type="match status" value="1"/>
</dbReference>
<dbReference type="InterPro" id="IPR011539">
    <property type="entry name" value="RHD_DNA_bind_dom"/>
</dbReference>
<dbReference type="InterPro" id="IPR037059">
    <property type="entry name" value="RHD_DNA_bind_dom_sf"/>
</dbReference>
<dbReference type="Pfam" id="PF12796">
    <property type="entry name" value="Ank_2"/>
    <property type="match status" value="2"/>
</dbReference>
<dbReference type="InterPro" id="IPR013783">
    <property type="entry name" value="Ig-like_fold"/>
</dbReference>
<dbReference type="SUPFAM" id="SSF49417">
    <property type="entry name" value="p53-like transcription factors"/>
    <property type="match status" value="1"/>
</dbReference>
<accession>V4A239</accession>
<dbReference type="SMART" id="SM00429">
    <property type="entry name" value="IPT"/>
    <property type="match status" value="1"/>
</dbReference>
<dbReference type="InterPro" id="IPR036770">
    <property type="entry name" value="Ankyrin_rpt-contain_sf"/>
</dbReference>
<dbReference type="Gene3D" id="2.60.40.340">
    <property type="entry name" value="Rel homology domain (RHD), DNA-binding domain"/>
    <property type="match status" value="1"/>
</dbReference>
<protein>
    <recommendedName>
        <fullName evidence="2">RHD domain-containing protein</fullName>
    </recommendedName>
</protein>
<dbReference type="PANTHER" id="PTHR24169">
    <property type="entry name" value="NUCLEAR FACTOR NF-KAPPA-B PROTEIN"/>
    <property type="match status" value="1"/>
</dbReference>
<dbReference type="InterPro" id="IPR032397">
    <property type="entry name" value="RHD_dimer"/>
</dbReference>
<keyword evidence="4" id="KW-1185">Reference proteome</keyword>
<dbReference type="PRINTS" id="PR00057">
    <property type="entry name" value="NFKBTNSCPFCT"/>
</dbReference>
<dbReference type="InterPro" id="IPR000451">
    <property type="entry name" value="NFkB/Dor"/>
</dbReference>
<reference evidence="3 4" key="1">
    <citation type="journal article" date="2013" name="Nature">
        <title>Insights into bilaterian evolution from three spiralian genomes.</title>
        <authorList>
            <person name="Simakov O."/>
            <person name="Marletaz F."/>
            <person name="Cho S.J."/>
            <person name="Edsinger-Gonzales E."/>
            <person name="Havlak P."/>
            <person name="Hellsten U."/>
            <person name="Kuo D.H."/>
            <person name="Larsson T."/>
            <person name="Lv J."/>
            <person name="Arendt D."/>
            <person name="Savage R."/>
            <person name="Osoegawa K."/>
            <person name="de Jong P."/>
            <person name="Grimwood J."/>
            <person name="Chapman J.A."/>
            <person name="Shapiro H."/>
            <person name="Aerts A."/>
            <person name="Otillar R.P."/>
            <person name="Terry A.Y."/>
            <person name="Boore J.L."/>
            <person name="Grigoriev I.V."/>
            <person name="Lindberg D.R."/>
            <person name="Seaver E.C."/>
            <person name="Weisblat D.A."/>
            <person name="Putnam N.H."/>
            <person name="Rokhsar D.S."/>
        </authorList>
    </citation>
    <scope>NUCLEOTIDE SEQUENCE [LARGE SCALE GENOMIC DNA]</scope>
</reference>
<dbReference type="PROSITE" id="PS50088">
    <property type="entry name" value="ANK_REPEAT"/>
    <property type="match status" value="3"/>
</dbReference>
<dbReference type="InterPro" id="IPR030492">
    <property type="entry name" value="RHD_CS"/>
</dbReference>
<dbReference type="InterPro" id="IPR014756">
    <property type="entry name" value="Ig_E-set"/>
</dbReference>
<dbReference type="HOGENOM" id="CLU_004343_1_1_1"/>
<dbReference type="Pfam" id="PF00554">
    <property type="entry name" value="RHD_DNA_bind"/>
    <property type="match status" value="1"/>
</dbReference>
<dbReference type="InterPro" id="IPR002110">
    <property type="entry name" value="Ankyrin_rpt"/>
</dbReference>
<dbReference type="AlphaFoldDB" id="V4A239"/>
<dbReference type="SUPFAM" id="SSF81296">
    <property type="entry name" value="E set domains"/>
    <property type="match status" value="1"/>
</dbReference>
<dbReference type="PANTHER" id="PTHR24169:SF28">
    <property type="entry name" value="NUCLEAR FACTOR NF-KAPPA-B P110 SUBUNIT"/>
    <property type="match status" value="1"/>
</dbReference>
<dbReference type="KEGG" id="lgi:LOTGIDRAFT_106471"/>
<dbReference type="InterPro" id="IPR002909">
    <property type="entry name" value="IPT_dom"/>
</dbReference>
<feature type="repeat" description="ANK" evidence="1">
    <location>
        <begin position="460"/>
        <end position="492"/>
    </location>
</feature>
<dbReference type="FunFam" id="2.60.40.10:FF:000046">
    <property type="entry name" value="Nuclear factor NF-kappa-B p105 subunit"/>
    <property type="match status" value="1"/>
</dbReference>
<feature type="repeat" description="ANK" evidence="1">
    <location>
        <begin position="384"/>
        <end position="416"/>
    </location>
</feature>
<dbReference type="CDD" id="cd01177">
    <property type="entry name" value="IPT_NFkappaB"/>
    <property type="match status" value="1"/>
</dbReference>
<dbReference type="EMBL" id="KB202619">
    <property type="protein sequence ID" value="ESO88995.1"/>
    <property type="molecule type" value="Genomic_DNA"/>
</dbReference>
<dbReference type="GO" id="GO:0005737">
    <property type="term" value="C:cytoplasm"/>
    <property type="evidence" value="ECO:0007669"/>
    <property type="project" value="InterPro"/>
</dbReference>
<dbReference type="InterPro" id="IPR008967">
    <property type="entry name" value="p53-like_TF_DNA-bd_sf"/>
</dbReference>
<dbReference type="STRING" id="225164.V4A239"/>
<dbReference type="Gene3D" id="1.25.40.20">
    <property type="entry name" value="Ankyrin repeat-containing domain"/>
    <property type="match status" value="1"/>
</dbReference>
<dbReference type="OrthoDB" id="10254686at2759"/>
<sequence length="519" mass="58218">MYPFPQVAIIEEPQSRGFRFRYECEGPSHGGLQGTSSERGRKTYPSIKIENYDGPARIEVSLVNVDNDKNHPHKLVGKNCEDGICVMEVKETYGPIHFQNMSVQHVTKKKAVEVLQKRIKNKLLRDKKIFLRNLNAIVSLSTSEQAKSTQLNNVKLCFQVYVQDSETQQCIIALPPVYSNSIHDSKSPGASTLKICRMDKYGGCCTGNEEVFLLCEKVQKEDIAVKFFELDSQNGEIKWESFGNFGPLDVHRQFAIVFRTPSYFNTNIEKAVNVFIVLQRKSDGETSDPKSFTYYPQNLGKAYSSRSIKIIERTLTAMQDYAETSDIRYLLLVQRHLASVQNKNGDLPIHLAVINDQLPALQSFLGVMSTLPNCNHKVNSFNYLRQTPLHLAVLTKQPSAIELLLHYGADPGIMDRYGNTAANLAVQCNNIPCLKSLLKYLRPGVKATSPFPELNYMNYGGFCPAHIAAQNGNVEILRLLYKGKACLDLPDGKSGRTPLHHAVESDDLSVASYLLMEVS</sequence>
<keyword evidence="1" id="KW-0040">ANK repeat</keyword>
<evidence type="ECO:0000259" key="2">
    <source>
        <dbReference type="PROSITE" id="PS50254"/>
    </source>
</evidence>
<dbReference type="PROSITE" id="PS50254">
    <property type="entry name" value="REL_2"/>
    <property type="match status" value="1"/>
</dbReference>
<dbReference type="CTD" id="20230115"/>
<dbReference type="RefSeq" id="XP_009060044.1">
    <property type="nucleotide sequence ID" value="XM_009061796.1"/>
</dbReference>
<proteinExistence type="predicted"/>
<dbReference type="InterPro" id="IPR033926">
    <property type="entry name" value="IPT_NFkappaB"/>
</dbReference>
<dbReference type="Proteomes" id="UP000030746">
    <property type="component" value="Unassembled WGS sequence"/>
</dbReference>
<name>V4A239_LOTGI</name>
<dbReference type="GeneID" id="20230115"/>